<dbReference type="Gene3D" id="1.10.600.10">
    <property type="entry name" value="Farnesyl Diphosphate Synthase"/>
    <property type="match status" value="1"/>
</dbReference>
<comment type="subcellular location">
    <subcellularLocation>
        <location evidence="1">Mitochondrion inner membrane</location>
    </subcellularLocation>
</comment>
<evidence type="ECO:0000256" key="6">
    <source>
        <dbReference type="ARBA" id="ARBA00038273"/>
    </source>
</evidence>
<evidence type="ECO:0008006" key="9">
    <source>
        <dbReference type="Google" id="ProtNLM"/>
    </source>
</evidence>
<keyword evidence="5" id="KW-0472">Membrane</keyword>
<dbReference type="GO" id="GO:0005743">
    <property type="term" value="C:mitochondrial inner membrane"/>
    <property type="evidence" value="ECO:0007669"/>
    <property type="project" value="UniProtKB-SubCell"/>
</dbReference>
<evidence type="ECO:0000256" key="2">
    <source>
        <dbReference type="ARBA" id="ARBA00022792"/>
    </source>
</evidence>
<dbReference type="InterPro" id="IPR002060">
    <property type="entry name" value="Squ/phyt_synthse"/>
</dbReference>
<dbReference type="Proteomes" id="UP000246702">
    <property type="component" value="Unassembled WGS sequence"/>
</dbReference>
<gene>
    <name evidence="7" type="ORF">BO94DRAFT_532250</name>
</gene>
<dbReference type="RefSeq" id="XP_025471066.1">
    <property type="nucleotide sequence ID" value="XM_025611084.1"/>
</dbReference>
<comment type="similarity">
    <text evidence="6">Belongs to the NDUFAF6 family.</text>
</comment>
<dbReference type="PANTHER" id="PTHR21181:SF13">
    <property type="entry name" value="NADH DEHYDROGENASE (UBIQUINONE) COMPLEX I, ASSEMBLY FACTOR 6"/>
    <property type="match status" value="1"/>
</dbReference>
<keyword evidence="8" id="KW-1185">Reference proteome</keyword>
<evidence type="ECO:0000256" key="3">
    <source>
        <dbReference type="ARBA" id="ARBA00022946"/>
    </source>
</evidence>
<keyword evidence="4" id="KW-0496">Mitochondrion</keyword>
<dbReference type="InterPro" id="IPR008949">
    <property type="entry name" value="Isoprenoid_synthase_dom_sf"/>
</dbReference>
<dbReference type="OrthoDB" id="270318at2759"/>
<dbReference type="Pfam" id="PF00494">
    <property type="entry name" value="SQS_PSY"/>
    <property type="match status" value="1"/>
</dbReference>
<name>A0A317X7P2_9EURO</name>
<keyword evidence="2" id="KW-0999">Mitochondrion inner membrane</keyword>
<protein>
    <recommendedName>
        <fullName evidence="9">Squalene/phytoene synthase</fullName>
    </recommendedName>
</protein>
<evidence type="ECO:0000313" key="8">
    <source>
        <dbReference type="Proteomes" id="UP000246702"/>
    </source>
</evidence>
<dbReference type="GO" id="GO:0032981">
    <property type="term" value="P:mitochondrial respiratory chain complex I assembly"/>
    <property type="evidence" value="ECO:0007669"/>
    <property type="project" value="TreeGrafter"/>
</dbReference>
<evidence type="ECO:0000313" key="7">
    <source>
        <dbReference type="EMBL" id="PWY94305.1"/>
    </source>
</evidence>
<dbReference type="STRING" id="1450535.A0A317X7P2"/>
<dbReference type="FunFam" id="1.10.600.10:FF:000026">
    <property type="entry name" value="NADH dehydrogenase (Ubiquinone) complex I, assembly factor 6"/>
    <property type="match status" value="1"/>
</dbReference>
<proteinExistence type="inferred from homology"/>
<keyword evidence="3" id="KW-0809">Transit peptide</keyword>
<dbReference type="EMBL" id="MSFK01000005">
    <property type="protein sequence ID" value="PWY94305.1"/>
    <property type="molecule type" value="Genomic_DNA"/>
</dbReference>
<reference evidence="7 8" key="1">
    <citation type="submission" date="2016-12" db="EMBL/GenBank/DDBJ databases">
        <title>The genomes of Aspergillus section Nigri reveals drivers in fungal speciation.</title>
        <authorList>
            <consortium name="DOE Joint Genome Institute"/>
            <person name="Vesth T.C."/>
            <person name="Nybo J."/>
            <person name="Theobald S."/>
            <person name="Brandl J."/>
            <person name="Frisvad J.C."/>
            <person name="Nielsen K.F."/>
            <person name="Lyhne E.K."/>
            <person name="Kogle M.E."/>
            <person name="Kuo A."/>
            <person name="Riley R."/>
            <person name="Clum A."/>
            <person name="Nolan M."/>
            <person name="Lipzen A."/>
            <person name="Salamov A."/>
            <person name="Henrissat B."/>
            <person name="Wiebenga A."/>
            <person name="De Vries R.P."/>
            <person name="Grigoriev I.V."/>
            <person name="Mortensen U.H."/>
            <person name="Andersen M.R."/>
            <person name="Baker S.E."/>
        </authorList>
    </citation>
    <scope>NUCLEOTIDE SEQUENCE [LARGE SCALE GENOMIC DNA]</scope>
    <source>
        <strain evidence="7 8">CBS 115572</strain>
    </source>
</reference>
<dbReference type="AlphaFoldDB" id="A0A317X7P2"/>
<sequence>MSLSKNIIHTCRTNQQVSRYALFLRQLQRSQKRQFSRSSPVAASSVTGAAEAEVQAAQKYCSDLLLKYDRPSYTLSTFIPRNAQTFYIALRALNVSLSTIPDTTSSHTIGLMRLQFWRDAVAKTLSGSPPKEPIAILLASAISDLNERTQGRARISKGWLNRMINAREQTLTNDPYTNIAALESYAESTYSTLLYLTLSALPMTSVTADHVASHIGKAAGIAAVLRGLPLVAFPAASSQRPDQAGSGMMAGGAKQGAVMLPLDVMAQAGVKEEDVFRLGAEAPGLRDAVFTVATRASDHLITVQQMLSNLRAGQDVGHDFEHEGEEGHQYDTEQDLFREQKNETPLDEVNRAFGVFMPAVGTRLWLDRLESVDFDIFRPELLRSDWKLPWKAYMSFTRKTLS</sequence>
<evidence type="ECO:0000256" key="4">
    <source>
        <dbReference type="ARBA" id="ARBA00023128"/>
    </source>
</evidence>
<dbReference type="GeneID" id="37113227"/>
<dbReference type="SUPFAM" id="SSF48576">
    <property type="entry name" value="Terpenoid synthases"/>
    <property type="match status" value="1"/>
</dbReference>
<evidence type="ECO:0000256" key="5">
    <source>
        <dbReference type="ARBA" id="ARBA00023136"/>
    </source>
</evidence>
<comment type="caution">
    <text evidence="7">The sequence shown here is derived from an EMBL/GenBank/DDBJ whole genome shotgun (WGS) entry which is preliminary data.</text>
</comment>
<accession>A0A317X7P2</accession>
<dbReference type="PANTHER" id="PTHR21181">
    <property type="match status" value="1"/>
</dbReference>
<organism evidence="7 8">
    <name type="scientific">Aspergillus sclerotioniger CBS 115572</name>
    <dbReference type="NCBI Taxonomy" id="1450535"/>
    <lineage>
        <taxon>Eukaryota</taxon>
        <taxon>Fungi</taxon>
        <taxon>Dikarya</taxon>
        <taxon>Ascomycota</taxon>
        <taxon>Pezizomycotina</taxon>
        <taxon>Eurotiomycetes</taxon>
        <taxon>Eurotiomycetidae</taxon>
        <taxon>Eurotiales</taxon>
        <taxon>Aspergillaceae</taxon>
        <taxon>Aspergillus</taxon>
        <taxon>Aspergillus subgen. Circumdati</taxon>
    </lineage>
</organism>
<evidence type="ECO:0000256" key="1">
    <source>
        <dbReference type="ARBA" id="ARBA00004273"/>
    </source>
</evidence>